<reference evidence="2 4" key="1">
    <citation type="submission" date="2015-09" db="EMBL/GenBank/DDBJ databases">
        <authorList>
            <consortium name="Pathogen Informatics"/>
        </authorList>
    </citation>
    <scope>NUCLEOTIDE SEQUENCE [LARGE SCALE GENOMIC DNA]</scope>
    <source>
        <strain evidence="2 4">2789STDY5608791</strain>
    </source>
</reference>
<dbReference type="Proteomes" id="UP000283684">
    <property type="component" value="Unassembled WGS sequence"/>
</dbReference>
<gene>
    <name evidence="3" type="ORF">DW988_18720</name>
    <name evidence="2" type="ORF">ERS417307_02642</name>
</gene>
<evidence type="ECO:0000313" key="4">
    <source>
        <dbReference type="Proteomes" id="UP000095419"/>
    </source>
</evidence>
<feature type="region of interest" description="Disordered" evidence="1">
    <location>
        <begin position="23"/>
        <end position="47"/>
    </location>
</feature>
<name>A0A174IQ77_BACUN</name>
<evidence type="ECO:0000313" key="3">
    <source>
        <dbReference type="EMBL" id="RGZ44511.1"/>
    </source>
</evidence>
<organism evidence="2 4">
    <name type="scientific">Bacteroides uniformis</name>
    <dbReference type="NCBI Taxonomy" id="820"/>
    <lineage>
        <taxon>Bacteria</taxon>
        <taxon>Pseudomonadati</taxon>
        <taxon>Bacteroidota</taxon>
        <taxon>Bacteroidia</taxon>
        <taxon>Bacteroidales</taxon>
        <taxon>Bacteroidaceae</taxon>
        <taxon>Bacteroides</taxon>
    </lineage>
</organism>
<evidence type="ECO:0000313" key="5">
    <source>
        <dbReference type="Proteomes" id="UP000283684"/>
    </source>
</evidence>
<dbReference type="EMBL" id="CYZF01000007">
    <property type="protein sequence ID" value="CUO88316.1"/>
    <property type="molecule type" value="Genomic_DNA"/>
</dbReference>
<dbReference type="Proteomes" id="UP000095419">
    <property type="component" value="Unassembled WGS sequence"/>
</dbReference>
<dbReference type="AlphaFoldDB" id="A0A174IQ77"/>
<proteinExistence type="predicted"/>
<sequence>MKENNQSPVTALAEQATIQAMIESINNGMTPQGSATPDSDSSAKEKEQSAQLLASGVQIDVEALKAKLLIQLSNGEKVGVFDFHRAGGKFAYLDKNRSIDMKHVEFLFGSFKRVGMLNSIKVVAARKLIEEGHILRDRTGNMLTLATPNIDMYYCILDGQHKADALALWLASEETRNIPLDARMELVNIPKGFSIGAYIGEYNLACKKWNHRDTETLLVQTFEKEGRTVLSSIEKCVNEDKMTQRAAWKIYKMIDGYRKQKFEDALFHNKLSDELRGTDAEIERGDRIRRAIQVACRNEVRMKRNSAIIDAVIAAYNAVSDVQKAETMDQLMLFITSLSKQTLLAAIKADSVNQKTEVITQAWKNFQKEIKKDGKKEEYEALALNAEEEYDRMVSSVASPKKSSNLDKIKKILS</sequence>
<reference evidence="3 5" key="2">
    <citation type="submission" date="2018-08" db="EMBL/GenBank/DDBJ databases">
        <title>A genome reference for cultivated species of the human gut microbiota.</title>
        <authorList>
            <person name="Zou Y."/>
            <person name="Xue W."/>
            <person name="Luo G."/>
        </authorList>
    </citation>
    <scope>NUCLEOTIDE SEQUENCE [LARGE SCALE GENOMIC DNA]</scope>
    <source>
        <strain evidence="3 5">AM50-4</strain>
    </source>
</reference>
<dbReference type="RefSeq" id="WP_022400975.1">
    <property type="nucleotide sequence ID" value="NZ_CYZF01000007.1"/>
</dbReference>
<evidence type="ECO:0000313" key="2">
    <source>
        <dbReference type="EMBL" id="CUO88316.1"/>
    </source>
</evidence>
<accession>A0A174IQ77</accession>
<protein>
    <submittedName>
        <fullName evidence="2">Uncharacterized protein</fullName>
    </submittedName>
</protein>
<feature type="compositionally biased region" description="Polar residues" evidence="1">
    <location>
        <begin position="24"/>
        <end position="40"/>
    </location>
</feature>
<dbReference type="EMBL" id="QSEE01000026">
    <property type="protein sequence ID" value="RGZ44511.1"/>
    <property type="molecule type" value="Genomic_DNA"/>
</dbReference>
<evidence type="ECO:0000256" key="1">
    <source>
        <dbReference type="SAM" id="MobiDB-lite"/>
    </source>
</evidence>